<dbReference type="OrthoDB" id="4065319at2759"/>
<evidence type="ECO:0000313" key="4">
    <source>
        <dbReference type="Proteomes" id="UP000019804"/>
    </source>
</evidence>
<evidence type="ECO:0008006" key="5">
    <source>
        <dbReference type="Google" id="ProtNLM"/>
    </source>
</evidence>
<dbReference type="GeneID" id="63692924"/>
<keyword evidence="2" id="KW-0472">Membrane</keyword>
<accession>A0A017S889</accession>
<feature type="region of interest" description="Disordered" evidence="1">
    <location>
        <begin position="194"/>
        <end position="427"/>
    </location>
</feature>
<feature type="compositionally biased region" description="Basic residues" evidence="1">
    <location>
        <begin position="204"/>
        <end position="222"/>
    </location>
</feature>
<keyword evidence="2" id="KW-1133">Transmembrane helix</keyword>
<feature type="transmembrane region" description="Helical" evidence="2">
    <location>
        <begin position="62"/>
        <end position="79"/>
    </location>
</feature>
<dbReference type="STRING" id="1388766.A0A017S889"/>
<evidence type="ECO:0000256" key="2">
    <source>
        <dbReference type="SAM" id="Phobius"/>
    </source>
</evidence>
<dbReference type="InterPro" id="IPR051009">
    <property type="entry name" value="PRM"/>
</dbReference>
<dbReference type="AlphaFoldDB" id="A0A017S889"/>
<dbReference type="RefSeq" id="XP_040636941.1">
    <property type="nucleotide sequence ID" value="XM_040777800.1"/>
</dbReference>
<feature type="transmembrane region" description="Helical" evidence="2">
    <location>
        <begin position="157"/>
        <end position="177"/>
    </location>
</feature>
<name>A0A017S889_ASPRC</name>
<feature type="region of interest" description="Disordered" evidence="1">
    <location>
        <begin position="86"/>
        <end position="138"/>
    </location>
</feature>
<reference evidence="4" key="1">
    <citation type="journal article" date="2014" name="Nat. Commun.">
        <title>Genomic adaptations of the halophilic Dead Sea filamentous fungus Eurotium rubrum.</title>
        <authorList>
            <person name="Kis-Papo T."/>
            <person name="Weig A.R."/>
            <person name="Riley R."/>
            <person name="Persoh D."/>
            <person name="Salamov A."/>
            <person name="Sun H."/>
            <person name="Lipzen A."/>
            <person name="Wasser S.P."/>
            <person name="Rambold G."/>
            <person name="Grigoriev I.V."/>
            <person name="Nevo E."/>
        </authorList>
    </citation>
    <scope>NUCLEOTIDE SEQUENCE [LARGE SCALE GENOMIC DNA]</scope>
    <source>
        <strain evidence="4">CBS 135680</strain>
    </source>
</reference>
<dbReference type="PANTHER" id="PTHR36089:SF1">
    <property type="entry name" value="CHITIN SYNTHASE 3 COMPLEX PROTEIN CSI2-RELATED"/>
    <property type="match status" value="1"/>
</dbReference>
<gene>
    <name evidence="3" type="ORF">EURHEDRAFT_154519</name>
</gene>
<proteinExistence type="predicted"/>
<protein>
    <recommendedName>
        <fullName evidence="5">Transmembrane protein</fullName>
    </recommendedName>
</protein>
<feature type="compositionally biased region" description="Polar residues" evidence="1">
    <location>
        <begin position="316"/>
        <end position="333"/>
    </location>
</feature>
<feature type="compositionally biased region" description="Low complexity" evidence="1">
    <location>
        <begin position="378"/>
        <end position="392"/>
    </location>
</feature>
<dbReference type="Proteomes" id="UP000019804">
    <property type="component" value="Unassembled WGS sequence"/>
</dbReference>
<sequence>MLMHNPRILESHYLIRTWPLSIELDKVIANALLFTPPLRDIHTIPRPHHYDMRLSLVGRRTSSALLLFLAIALLAKLSAAQDTTDANDAATTDDATATATSAETTDTGTSTTDASTSSSTDSSTTSSSSSTSSSYPTVTVPPTAGAPYMQTSSTPEGAVFIAVGAVLGFLGLAVLAWRGLVAWSVNRSVRQQAAAMQSSEKRGLLRSRRRRSSARSKSRSRSRSGSMPRGQLPSGIPDNAPAGNATGGEYDRHHHRRRSGSGSRGPPRMREVPGSSNALFFSPTAGASMHSGKRSSQHHSGYGYGHGYGTASTSTPRASTGPIPTSASLSASERYQPPYKGKRAYPPPPRARKIPIVSPPVSPNPRLAGDAGGYTGLGHSRSLSGDSMSSGSLNPNQVSPPQGRAPSEYLEDLFDGHARPGPDWNRR</sequence>
<dbReference type="PANTHER" id="PTHR36089">
    <property type="entry name" value="CHITIN SYNTHASE 3 COMPLEX PROTEIN CSI2-RELATED"/>
    <property type="match status" value="1"/>
</dbReference>
<dbReference type="EMBL" id="KK088432">
    <property type="protein sequence ID" value="EYE93253.1"/>
    <property type="molecule type" value="Genomic_DNA"/>
</dbReference>
<keyword evidence="4" id="KW-1185">Reference proteome</keyword>
<dbReference type="GO" id="GO:0000324">
    <property type="term" value="C:fungal-type vacuole"/>
    <property type="evidence" value="ECO:0007669"/>
    <property type="project" value="TreeGrafter"/>
</dbReference>
<keyword evidence="2" id="KW-0812">Transmembrane</keyword>
<organism evidence="3 4">
    <name type="scientific">Aspergillus ruber (strain CBS 135680)</name>
    <dbReference type="NCBI Taxonomy" id="1388766"/>
    <lineage>
        <taxon>Eukaryota</taxon>
        <taxon>Fungi</taxon>
        <taxon>Dikarya</taxon>
        <taxon>Ascomycota</taxon>
        <taxon>Pezizomycotina</taxon>
        <taxon>Eurotiomycetes</taxon>
        <taxon>Eurotiomycetidae</taxon>
        <taxon>Eurotiales</taxon>
        <taxon>Aspergillaceae</taxon>
        <taxon>Aspergillus</taxon>
        <taxon>Aspergillus subgen. Aspergillus</taxon>
    </lineage>
</organism>
<evidence type="ECO:0000313" key="3">
    <source>
        <dbReference type="EMBL" id="EYE93253.1"/>
    </source>
</evidence>
<evidence type="ECO:0000256" key="1">
    <source>
        <dbReference type="SAM" id="MobiDB-lite"/>
    </source>
</evidence>
<feature type="compositionally biased region" description="Basic and acidic residues" evidence="1">
    <location>
        <begin position="414"/>
        <end position="427"/>
    </location>
</feature>
<dbReference type="HOGENOM" id="CLU_037244_0_0_1"/>